<organism evidence="3 4">
    <name type="scientific">Coffea arabica</name>
    <name type="common">Arabian coffee</name>
    <dbReference type="NCBI Taxonomy" id="13443"/>
    <lineage>
        <taxon>Eukaryota</taxon>
        <taxon>Viridiplantae</taxon>
        <taxon>Streptophyta</taxon>
        <taxon>Embryophyta</taxon>
        <taxon>Tracheophyta</taxon>
        <taxon>Spermatophyta</taxon>
        <taxon>Magnoliopsida</taxon>
        <taxon>eudicotyledons</taxon>
        <taxon>Gunneridae</taxon>
        <taxon>Pentapetalae</taxon>
        <taxon>asterids</taxon>
        <taxon>lamiids</taxon>
        <taxon>Gentianales</taxon>
        <taxon>Rubiaceae</taxon>
        <taxon>Ixoroideae</taxon>
        <taxon>Gardenieae complex</taxon>
        <taxon>Bertiereae - Coffeeae clade</taxon>
        <taxon>Coffeeae</taxon>
        <taxon>Coffea</taxon>
    </lineage>
</organism>
<feature type="compositionally biased region" description="Polar residues" evidence="1">
    <location>
        <begin position="25"/>
        <end position="34"/>
    </location>
</feature>
<evidence type="ECO:0000313" key="3">
    <source>
        <dbReference type="Proteomes" id="UP001652660"/>
    </source>
</evidence>
<protein>
    <recommendedName>
        <fullName evidence="2">Retrotransposon gag domain-containing protein</fullName>
    </recommendedName>
</protein>
<proteinExistence type="predicted"/>
<dbReference type="RefSeq" id="XP_071933004.1">
    <property type="nucleotide sequence ID" value="XM_072076903.1"/>
</dbReference>
<gene>
    <name evidence="4" type="primary">LOC140035606</name>
</gene>
<evidence type="ECO:0000259" key="2">
    <source>
        <dbReference type="Pfam" id="PF03732"/>
    </source>
</evidence>
<dbReference type="PANTHER" id="PTHR34482">
    <property type="entry name" value="DNA DAMAGE-INDUCIBLE PROTEIN 1-LIKE"/>
    <property type="match status" value="1"/>
</dbReference>
<sequence length="370" mass="42587">MNQRECGRGRGRGFQQPRTPERGEGSTTGPNQNPRNEEGDQVVMAINRMTDILKRLVEHQGPEPVNQPRNQERGEDRAFERFLKFAPPKFHGGSDPKVAENWFKRMVEIFAALDYTEERQVNFAVFQFEGAARSWWNVVSVKWKREQISWTWINFEREFNIKFLPPIIQENREDDFIKLKQGLLSVAEYEERFTKLFKFAPELVLTERKRIRRFIQGLNVEIQESLAAAQIITFTDALDKTQRVENAKSQSKTFYTRKRGNLSDIPKPSEKSTQPFDMEKEVGGVKMPEKSGETPSSKAPLKGNRSRRDQQKGKSQTGQAVTPHVTCGYCGQINHTKAECWKKQGKCLSCGSAEYKFLNCPKSSKGKRNS</sequence>
<dbReference type="InterPro" id="IPR036875">
    <property type="entry name" value="Znf_CCHC_sf"/>
</dbReference>
<evidence type="ECO:0000313" key="4">
    <source>
        <dbReference type="RefSeq" id="XP_071933004.1"/>
    </source>
</evidence>
<keyword evidence="3" id="KW-1185">Reference proteome</keyword>
<dbReference type="InterPro" id="IPR005162">
    <property type="entry name" value="Retrotrans_gag_dom"/>
</dbReference>
<evidence type="ECO:0000256" key="1">
    <source>
        <dbReference type="SAM" id="MobiDB-lite"/>
    </source>
</evidence>
<reference evidence="4" key="1">
    <citation type="submission" date="2025-08" db="UniProtKB">
        <authorList>
            <consortium name="RefSeq"/>
        </authorList>
    </citation>
    <scope>IDENTIFICATION</scope>
    <source>
        <tissue evidence="4">Leaves</tissue>
    </source>
</reference>
<dbReference type="PANTHER" id="PTHR34482:SF49">
    <property type="entry name" value="RETROTRANSPOSON GAG DOMAIN-CONTAINING PROTEIN"/>
    <property type="match status" value="1"/>
</dbReference>
<accession>A0ABM4WMJ2</accession>
<feature type="region of interest" description="Disordered" evidence="1">
    <location>
        <begin position="1"/>
        <end position="41"/>
    </location>
</feature>
<dbReference type="Pfam" id="PF03732">
    <property type="entry name" value="Retrotrans_gag"/>
    <property type="match status" value="1"/>
</dbReference>
<feature type="compositionally biased region" description="Basic and acidic residues" evidence="1">
    <location>
        <begin position="277"/>
        <end position="292"/>
    </location>
</feature>
<dbReference type="Proteomes" id="UP001652660">
    <property type="component" value="Chromosome 2c"/>
</dbReference>
<dbReference type="SUPFAM" id="SSF57756">
    <property type="entry name" value="Retrovirus zinc finger-like domains"/>
    <property type="match status" value="1"/>
</dbReference>
<dbReference type="GeneID" id="140035606"/>
<name>A0ABM4WMJ2_COFAR</name>
<feature type="region of interest" description="Disordered" evidence="1">
    <location>
        <begin position="248"/>
        <end position="318"/>
    </location>
</feature>
<feature type="domain" description="Retrotransposon gag" evidence="2">
    <location>
        <begin position="123"/>
        <end position="219"/>
    </location>
</feature>